<dbReference type="OrthoDB" id="7833726at2759"/>
<dbReference type="InParanoid" id="B3MC92"/>
<evidence type="ECO:0000313" key="3">
    <source>
        <dbReference type="Proteomes" id="UP000007801"/>
    </source>
</evidence>
<dbReference type="HOGENOM" id="CLU_175786_0_0_1"/>
<keyword evidence="3" id="KW-1185">Reference proteome</keyword>
<dbReference type="OMA" id="RQRFYCL"/>
<feature type="signal peptide" evidence="1">
    <location>
        <begin position="1"/>
        <end position="20"/>
    </location>
</feature>
<gene>
    <name evidence="2" type="primary">Dana\GF12075</name>
    <name evidence="2" type="synonym">dana_GLEANR_12087</name>
    <name evidence="2" type="ORF">GF12075</name>
</gene>
<evidence type="ECO:0000313" key="2">
    <source>
        <dbReference type="EMBL" id="EDV36192.1"/>
    </source>
</evidence>
<protein>
    <recommendedName>
        <fullName evidence="4">Kazal-like domain-containing protein</fullName>
    </recommendedName>
</protein>
<accession>B3MC92</accession>
<organism evidence="2 3">
    <name type="scientific">Drosophila ananassae</name>
    <name type="common">Fruit fly</name>
    <dbReference type="NCBI Taxonomy" id="7217"/>
    <lineage>
        <taxon>Eukaryota</taxon>
        <taxon>Metazoa</taxon>
        <taxon>Ecdysozoa</taxon>
        <taxon>Arthropoda</taxon>
        <taxon>Hexapoda</taxon>
        <taxon>Insecta</taxon>
        <taxon>Pterygota</taxon>
        <taxon>Neoptera</taxon>
        <taxon>Endopterygota</taxon>
        <taxon>Diptera</taxon>
        <taxon>Brachycera</taxon>
        <taxon>Muscomorpha</taxon>
        <taxon>Ephydroidea</taxon>
        <taxon>Drosophilidae</taxon>
        <taxon>Drosophila</taxon>
        <taxon>Sophophora</taxon>
    </lineage>
</organism>
<dbReference type="Proteomes" id="UP000007801">
    <property type="component" value="Unassembled WGS sequence"/>
</dbReference>
<dbReference type="EMBL" id="CH902619">
    <property type="protein sequence ID" value="EDV36192.1"/>
    <property type="molecule type" value="Genomic_DNA"/>
</dbReference>
<keyword evidence="1" id="KW-0732">Signal</keyword>
<proteinExistence type="predicted"/>
<name>B3MC92_DROAN</name>
<reference evidence="2 3" key="1">
    <citation type="journal article" date="2007" name="Nature">
        <title>Evolution of genes and genomes on the Drosophila phylogeny.</title>
        <authorList>
            <consortium name="Drosophila 12 Genomes Consortium"/>
            <person name="Clark A.G."/>
            <person name="Eisen M.B."/>
            <person name="Smith D.R."/>
            <person name="Bergman C.M."/>
            <person name="Oliver B."/>
            <person name="Markow T.A."/>
            <person name="Kaufman T.C."/>
            <person name="Kellis M."/>
            <person name="Gelbart W."/>
            <person name="Iyer V.N."/>
            <person name="Pollard D.A."/>
            <person name="Sackton T.B."/>
            <person name="Larracuente A.M."/>
            <person name="Singh N.D."/>
            <person name="Abad J.P."/>
            <person name="Abt D.N."/>
            <person name="Adryan B."/>
            <person name="Aguade M."/>
            <person name="Akashi H."/>
            <person name="Anderson W.W."/>
            <person name="Aquadro C.F."/>
            <person name="Ardell D.H."/>
            <person name="Arguello R."/>
            <person name="Artieri C.G."/>
            <person name="Barbash D.A."/>
            <person name="Barker D."/>
            <person name="Barsanti P."/>
            <person name="Batterham P."/>
            <person name="Batzoglou S."/>
            <person name="Begun D."/>
            <person name="Bhutkar A."/>
            <person name="Blanco E."/>
            <person name="Bosak S.A."/>
            <person name="Bradley R.K."/>
            <person name="Brand A.D."/>
            <person name="Brent M.R."/>
            <person name="Brooks A.N."/>
            <person name="Brown R.H."/>
            <person name="Butlin R.K."/>
            <person name="Caggese C."/>
            <person name="Calvi B.R."/>
            <person name="Bernardo de Carvalho A."/>
            <person name="Caspi A."/>
            <person name="Castrezana S."/>
            <person name="Celniker S.E."/>
            <person name="Chang J.L."/>
            <person name="Chapple C."/>
            <person name="Chatterji S."/>
            <person name="Chinwalla A."/>
            <person name="Civetta A."/>
            <person name="Clifton S.W."/>
            <person name="Comeron J.M."/>
            <person name="Costello J.C."/>
            <person name="Coyne J.A."/>
            <person name="Daub J."/>
            <person name="David R.G."/>
            <person name="Delcher A.L."/>
            <person name="Delehaunty K."/>
            <person name="Do C.B."/>
            <person name="Ebling H."/>
            <person name="Edwards K."/>
            <person name="Eickbush T."/>
            <person name="Evans J.D."/>
            <person name="Filipski A."/>
            <person name="Findeiss S."/>
            <person name="Freyhult E."/>
            <person name="Fulton L."/>
            <person name="Fulton R."/>
            <person name="Garcia A.C."/>
            <person name="Gardiner A."/>
            <person name="Garfield D.A."/>
            <person name="Garvin B.E."/>
            <person name="Gibson G."/>
            <person name="Gilbert D."/>
            <person name="Gnerre S."/>
            <person name="Godfrey J."/>
            <person name="Good R."/>
            <person name="Gotea V."/>
            <person name="Gravely B."/>
            <person name="Greenberg A.J."/>
            <person name="Griffiths-Jones S."/>
            <person name="Gross S."/>
            <person name="Guigo R."/>
            <person name="Gustafson E.A."/>
            <person name="Haerty W."/>
            <person name="Hahn M.W."/>
            <person name="Halligan D.L."/>
            <person name="Halpern A.L."/>
            <person name="Halter G.M."/>
            <person name="Han M.V."/>
            <person name="Heger A."/>
            <person name="Hillier L."/>
            <person name="Hinrichs A.S."/>
            <person name="Holmes I."/>
            <person name="Hoskins R.A."/>
            <person name="Hubisz M.J."/>
            <person name="Hultmark D."/>
            <person name="Huntley M.A."/>
            <person name="Jaffe D.B."/>
            <person name="Jagadeeshan S."/>
            <person name="Jeck W.R."/>
            <person name="Johnson J."/>
            <person name="Jones C.D."/>
            <person name="Jordan W.C."/>
            <person name="Karpen G.H."/>
            <person name="Kataoka E."/>
            <person name="Keightley P.D."/>
            <person name="Kheradpour P."/>
            <person name="Kirkness E.F."/>
            <person name="Koerich L.B."/>
            <person name="Kristiansen K."/>
            <person name="Kudrna D."/>
            <person name="Kulathinal R.J."/>
            <person name="Kumar S."/>
            <person name="Kwok R."/>
            <person name="Lander E."/>
            <person name="Langley C.H."/>
            <person name="Lapoint R."/>
            <person name="Lazzaro B.P."/>
            <person name="Lee S.J."/>
            <person name="Levesque L."/>
            <person name="Li R."/>
            <person name="Lin C.F."/>
            <person name="Lin M.F."/>
            <person name="Lindblad-Toh K."/>
            <person name="Llopart A."/>
            <person name="Long M."/>
            <person name="Low L."/>
            <person name="Lozovsky E."/>
            <person name="Lu J."/>
            <person name="Luo M."/>
            <person name="Machado C.A."/>
            <person name="Makalowski W."/>
            <person name="Marzo M."/>
            <person name="Matsuda M."/>
            <person name="Matzkin L."/>
            <person name="McAllister B."/>
            <person name="McBride C.S."/>
            <person name="McKernan B."/>
            <person name="McKernan K."/>
            <person name="Mendez-Lago M."/>
            <person name="Minx P."/>
            <person name="Mollenhauer M.U."/>
            <person name="Montooth K."/>
            <person name="Mount S.M."/>
            <person name="Mu X."/>
            <person name="Myers E."/>
            <person name="Negre B."/>
            <person name="Newfeld S."/>
            <person name="Nielsen R."/>
            <person name="Noor M.A."/>
            <person name="O'Grady P."/>
            <person name="Pachter L."/>
            <person name="Papaceit M."/>
            <person name="Parisi M.J."/>
            <person name="Parisi M."/>
            <person name="Parts L."/>
            <person name="Pedersen J.S."/>
            <person name="Pesole G."/>
            <person name="Phillippy A.M."/>
            <person name="Ponting C.P."/>
            <person name="Pop M."/>
            <person name="Porcelli D."/>
            <person name="Powell J.R."/>
            <person name="Prohaska S."/>
            <person name="Pruitt K."/>
            <person name="Puig M."/>
            <person name="Quesneville H."/>
            <person name="Ram K.R."/>
            <person name="Rand D."/>
            <person name="Rasmussen M.D."/>
            <person name="Reed L.K."/>
            <person name="Reenan R."/>
            <person name="Reily A."/>
            <person name="Remington K.A."/>
            <person name="Rieger T.T."/>
            <person name="Ritchie M.G."/>
            <person name="Robin C."/>
            <person name="Rogers Y.H."/>
            <person name="Rohde C."/>
            <person name="Rozas J."/>
            <person name="Rubenfield M.J."/>
            <person name="Ruiz A."/>
            <person name="Russo S."/>
            <person name="Salzberg S.L."/>
            <person name="Sanchez-Gracia A."/>
            <person name="Saranga D.J."/>
            <person name="Sato H."/>
            <person name="Schaeffer S.W."/>
            <person name="Schatz M.C."/>
            <person name="Schlenke T."/>
            <person name="Schwartz R."/>
            <person name="Segarra C."/>
            <person name="Singh R.S."/>
            <person name="Sirot L."/>
            <person name="Sirota M."/>
            <person name="Sisneros N.B."/>
            <person name="Smith C.D."/>
            <person name="Smith T.F."/>
            <person name="Spieth J."/>
            <person name="Stage D.E."/>
            <person name="Stark A."/>
            <person name="Stephan W."/>
            <person name="Strausberg R.L."/>
            <person name="Strempel S."/>
            <person name="Sturgill D."/>
            <person name="Sutton G."/>
            <person name="Sutton G.G."/>
            <person name="Tao W."/>
            <person name="Teichmann S."/>
            <person name="Tobari Y.N."/>
            <person name="Tomimura Y."/>
            <person name="Tsolas J.M."/>
            <person name="Valente V.L."/>
            <person name="Venter E."/>
            <person name="Venter J.C."/>
            <person name="Vicario S."/>
            <person name="Vieira F.G."/>
            <person name="Vilella A.J."/>
            <person name="Villasante A."/>
            <person name="Walenz B."/>
            <person name="Wang J."/>
            <person name="Wasserman M."/>
            <person name="Watts T."/>
            <person name="Wilson D."/>
            <person name="Wilson R.K."/>
            <person name="Wing R.A."/>
            <person name="Wolfner M.F."/>
            <person name="Wong A."/>
            <person name="Wong G.K."/>
            <person name="Wu C.I."/>
            <person name="Wu G."/>
            <person name="Yamamoto D."/>
            <person name="Yang H.P."/>
            <person name="Yang S.P."/>
            <person name="Yorke J.A."/>
            <person name="Yoshida K."/>
            <person name="Zdobnov E."/>
            <person name="Zhang P."/>
            <person name="Zhang Y."/>
            <person name="Zimin A.V."/>
            <person name="Baldwin J."/>
            <person name="Abdouelleil A."/>
            <person name="Abdulkadir J."/>
            <person name="Abebe A."/>
            <person name="Abera B."/>
            <person name="Abreu J."/>
            <person name="Acer S.C."/>
            <person name="Aftuck L."/>
            <person name="Alexander A."/>
            <person name="An P."/>
            <person name="Anderson E."/>
            <person name="Anderson S."/>
            <person name="Arachi H."/>
            <person name="Azer M."/>
            <person name="Bachantsang P."/>
            <person name="Barry A."/>
            <person name="Bayul T."/>
            <person name="Berlin A."/>
            <person name="Bessette D."/>
            <person name="Bloom T."/>
            <person name="Blye J."/>
            <person name="Boguslavskiy L."/>
            <person name="Bonnet C."/>
            <person name="Boukhgalter B."/>
            <person name="Bourzgui I."/>
            <person name="Brown A."/>
            <person name="Cahill P."/>
            <person name="Channer S."/>
            <person name="Cheshatsang Y."/>
            <person name="Chuda L."/>
            <person name="Citroen M."/>
            <person name="Collymore A."/>
            <person name="Cooke P."/>
            <person name="Costello M."/>
            <person name="D'Aco K."/>
            <person name="Daza R."/>
            <person name="De Haan G."/>
            <person name="DeGray S."/>
            <person name="DeMaso C."/>
            <person name="Dhargay N."/>
            <person name="Dooley K."/>
            <person name="Dooley E."/>
            <person name="Doricent M."/>
            <person name="Dorje P."/>
            <person name="Dorjee K."/>
            <person name="Dupes A."/>
            <person name="Elong R."/>
            <person name="Falk J."/>
            <person name="Farina A."/>
            <person name="Faro S."/>
            <person name="Ferguson D."/>
            <person name="Fisher S."/>
            <person name="Foley C.D."/>
            <person name="Franke A."/>
            <person name="Friedrich D."/>
            <person name="Gadbois L."/>
            <person name="Gearin G."/>
            <person name="Gearin C.R."/>
            <person name="Giannoukos G."/>
            <person name="Goode T."/>
            <person name="Graham J."/>
            <person name="Grandbois E."/>
            <person name="Grewal S."/>
            <person name="Gyaltsen K."/>
            <person name="Hafez N."/>
            <person name="Hagos B."/>
            <person name="Hall J."/>
            <person name="Henson C."/>
            <person name="Hollinger A."/>
            <person name="Honan T."/>
            <person name="Huard M.D."/>
            <person name="Hughes L."/>
            <person name="Hurhula B."/>
            <person name="Husby M.E."/>
            <person name="Kamat A."/>
            <person name="Kanga B."/>
            <person name="Kashin S."/>
            <person name="Khazanovich D."/>
            <person name="Kisner P."/>
            <person name="Lance K."/>
            <person name="Lara M."/>
            <person name="Lee W."/>
            <person name="Lennon N."/>
            <person name="Letendre F."/>
            <person name="LeVine R."/>
            <person name="Lipovsky A."/>
            <person name="Liu X."/>
            <person name="Liu J."/>
            <person name="Liu S."/>
            <person name="Lokyitsang T."/>
            <person name="Lokyitsang Y."/>
            <person name="Lubonja R."/>
            <person name="Lui A."/>
            <person name="MacDonald P."/>
            <person name="Magnisalis V."/>
            <person name="Maru K."/>
            <person name="Matthews C."/>
            <person name="McCusker W."/>
            <person name="McDonough S."/>
            <person name="Mehta T."/>
            <person name="Meldrim J."/>
            <person name="Meneus L."/>
            <person name="Mihai O."/>
            <person name="Mihalev A."/>
            <person name="Mihova T."/>
            <person name="Mittelman R."/>
            <person name="Mlenga V."/>
            <person name="Montmayeur A."/>
            <person name="Mulrain L."/>
            <person name="Navidi A."/>
            <person name="Naylor J."/>
            <person name="Negash T."/>
            <person name="Nguyen T."/>
            <person name="Nguyen N."/>
            <person name="Nicol R."/>
            <person name="Norbu C."/>
            <person name="Norbu N."/>
            <person name="Novod N."/>
            <person name="O'Neill B."/>
            <person name="Osman S."/>
            <person name="Markiewicz E."/>
            <person name="Oyono O.L."/>
            <person name="Patti C."/>
            <person name="Phunkhang P."/>
            <person name="Pierre F."/>
            <person name="Priest M."/>
            <person name="Raghuraman S."/>
            <person name="Rege F."/>
            <person name="Reyes R."/>
            <person name="Rise C."/>
            <person name="Rogov P."/>
            <person name="Ross K."/>
            <person name="Ryan E."/>
            <person name="Settipalli S."/>
            <person name="Shea T."/>
            <person name="Sherpa N."/>
            <person name="Shi L."/>
            <person name="Shih D."/>
            <person name="Sparrow T."/>
            <person name="Spaulding J."/>
            <person name="Stalker J."/>
            <person name="Stange-Thomann N."/>
            <person name="Stavropoulos S."/>
            <person name="Stone C."/>
            <person name="Strader C."/>
            <person name="Tesfaye S."/>
            <person name="Thomson T."/>
            <person name="Thoulutsang Y."/>
            <person name="Thoulutsang D."/>
            <person name="Topham K."/>
            <person name="Topping I."/>
            <person name="Tsamla T."/>
            <person name="Vassiliev H."/>
            <person name="Vo A."/>
            <person name="Wangchuk T."/>
            <person name="Wangdi T."/>
            <person name="Weiand M."/>
            <person name="Wilkinson J."/>
            <person name="Wilson A."/>
            <person name="Yadav S."/>
            <person name="Young G."/>
            <person name="Yu Q."/>
            <person name="Zembek L."/>
            <person name="Zhong D."/>
            <person name="Zimmer A."/>
            <person name="Zwirko Z."/>
            <person name="Jaffe D.B."/>
            <person name="Alvarez P."/>
            <person name="Brockman W."/>
            <person name="Butler J."/>
            <person name="Chin C."/>
            <person name="Gnerre S."/>
            <person name="Grabherr M."/>
            <person name="Kleber M."/>
            <person name="Mauceli E."/>
            <person name="MacCallum I."/>
        </authorList>
    </citation>
    <scope>NUCLEOTIDE SEQUENCE [LARGE SCALE GENOMIC DNA]</scope>
    <source>
        <strain evidence="3">Tucson 14024-0371.13</strain>
    </source>
</reference>
<dbReference type="GeneID" id="6494933"/>
<sequence length="109" mass="11741">MKVLALIVSVLLILNLGVQMEARLLLTNGNGFFCLWTTKRTCSKTTPTCVRIASNAAATTFSCKYYRSQCQFLLETCKGSSLYGFGTSVNADTYCVTNNIAVGSTGVCT</sequence>
<evidence type="ECO:0008006" key="4">
    <source>
        <dbReference type="Google" id="ProtNLM"/>
    </source>
</evidence>
<evidence type="ECO:0000256" key="1">
    <source>
        <dbReference type="SAM" id="SignalP"/>
    </source>
</evidence>
<feature type="chain" id="PRO_5002790454" description="Kazal-like domain-containing protein" evidence="1">
    <location>
        <begin position="21"/>
        <end position="109"/>
    </location>
</feature>
<dbReference type="AlphaFoldDB" id="B3MC92"/>
<dbReference type="KEGG" id="dan:6494933"/>
<dbReference type="PhylomeDB" id="B3MC92"/>